<organism evidence="1 2">
    <name type="scientific">Opitutus terrae (strain DSM 11246 / JCM 15787 / PB90-1)</name>
    <dbReference type="NCBI Taxonomy" id="452637"/>
    <lineage>
        <taxon>Bacteria</taxon>
        <taxon>Pseudomonadati</taxon>
        <taxon>Verrucomicrobiota</taxon>
        <taxon>Opitutia</taxon>
        <taxon>Opitutales</taxon>
        <taxon>Opitutaceae</taxon>
        <taxon>Opitutus</taxon>
    </lineage>
</organism>
<sequence length="146" mass="16781">MKPILALVLLSALLVSCSSVETRRSPGADLSRYQRFYVVHRLNDDRHIDELIVRRLRELGREASAGHLTMMPENTEAIVTYDDVWAWDFKSYLIQLTVYISDARRERPLGHGSYRQPSPVTKPPQELIRAILDPLLQPRPAKRPPP</sequence>
<evidence type="ECO:0008006" key="3">
    <source>
        <dbReference type="Google" id="ProtNLM"/>
    </source>
</evidence>
<evidence type="ECO:0000313" key="1">
    <source>
        <dbReference type="EMBL" id="ACB77832.1"/>
    </source>
</evidence>
<dbReference type="HOGENOM" id="CLU_1775569_0_0_0"/>
<dbReference type="AlphaFoldDB" id="B1ZQT4"/>
<evidence type="ECO:0000313" key="2">
    <source>
        <dbReference type="Proteomes" id="UP000007013"/>
    </source>
</evidence>
<dbReference type="STRING" id="452637.Oter_4561"/>
<proteinExistence type="predicted"/>
<dbReference type="PROSITE" id="PS51257">
    <property type="entry name" value="PROKAR_LIPOPROTEIN"/>
    <property type="match status" value="1"/>
</dbReference>
<keyword evidence="2" id="KW-1185">Reference proteome</keyword>
<dbReference type="KEGG" id="ote:Oter_4561"/>
<accession>B1ZQT4</accession>
<dbReference type="RefSeq" id="WP_012377346.1">
    <property type="nucleotide sequence ID" value="NC_010571.1"/>
</dbReference>
<reference evidence="1 2" key="1">
    <citation type="journal article" date="2011" name="J. Bacteriol.">
        <title>Genome sequence of the verrucomicrobium Opitutus terrae PB90-1, an abundant inhabitant of rice paddy soil ecosystems.</title>
        <authorList>
            <person name="van Passel M.W."/>
            <person name="Kant R."/>
            <person name="Palva A."/>
            <person name="Copeland A."/>
            <person name="Lucas S."/>
            <person name="Lapidus A."/>
            <person name="Glavina del Rio T."/>
            <person name="Pitluck S."/>
            <person name="Goltsman E."/>
            <person name="Clum A."/>
            <person name="Sun H."/>
            <person name="Schmutz J."/>
            <person name="Larimer F.W."/>
            <person name="Land M.L."/>
            <person name="Hauser L."/>
            <person name="Kyrpides N."/>
            <person name="Mikhailova N."/>
            <person name="Richardson P.P."/>
            <person name="Janssen P.H."/>
            <person name="de Vos W.M."/>
            <person name="Smidt H."/>
        </authorList>
    </citation>
    <scope>NUCLEOTIDE SEQUENCE [LARGE SCALE GENOMIC DNA]</scope>
    <source>
        <strain evidence="2">DSM 11246 / JCM 15787 / PB90-1</strain>
    </source>
</reference>
<dbReference type="Proteomes" id="UP000007013">
    <property type="component" value="Chromosome"/>
</dbReference>
<gene>
    <name evidence="1" type="ordered locus">Oter_4561</name>
</gene>
<dbReference type="OrthoDB" id="1436842at2"/>
<name>B1ZQT4_OPITP</name>
<dbReference type="eggNOG" id="ENOG5033GM0">
    <property type="taxonomic scope" value="Bacteria"/>
</dbReference>
<protein>
    <recommendedName>
        <fullName evidence="3">Lipoprotein</fullName>
    </recommendedName>
</protein>
<dbReference type="EMBL" id="CP001032">
    <property type="protein sequence ID" value="ACB77832.1"/>
    <property type="molecule type" value="Genomic_DNA"/>
</dbReference>